<sequence length="75" mass="8864">MAYEHPTQEELFSVRDAPASSGKRKRGKEREKISWLIDDFKKKNGALLEKDTERHKKFLIEQARRGPPGRTREQR</sequence>
<evidence type="ECO:0000313" key="2">
    <source>
        <dbReference type="EMBL" id="OHA02710.1"/>
    </source>
</evidence>
<feature type="region of interest" description="Disordered" evidence="1">
    <location>
        <begin position="1"/>
        <end position="30"/>
    </location>
</feature>
<accession>A0A1G2KTE9</accession>
<gene>
    <name evidence="2" type="ORF">A3C16_00280</name>
</gene>
<dbReference type="EMBL" id="MHQL01000028">
    <property type="protein sequence ID" value="OHA02710.1"/>
    <property type="molecule type" value="Genomic_DNA"/>
</dbReference>
<reference evidence="2 3" key="1">
    <citation type="journal article" date="2016" name="Nat. Commun.">
        <title>Thousands of microbial genomes shed light on interconnected biogeochemical processes in an aquifer system.</title>
        <authorList>
            <person name="Anantharaman K."/>
            <person name="Brown C.T."/>
            <person name="Hug L.A."/>
            <person name="Sharon I."/>
            <person name="Castelle C.J."/>
            <person name="Probst A.J."/>
            <person name="Thomas B.C."/>
            <person name="Singh A."/>
            <person name="Wilkins M.J."/>
            <person name="Karaoz U."/>
            <person name="Brodie E.L."/>
            <person name="Williams K.H."/>
            <person name="Hubbard S.S."/>
            <person name="Banfield J.F."/>
        </authorList>
    </citation>
    <scope>NUCLEOTIDE SEQUENCE [LARGE SCALE GENOMIC DNA]</scope>
</reference>
<protein>
    <submittedName>
        <fullName evidence="2">Uncharacterized protein</fullName>
    </submittedName>
</protein>
<name>A0A1G2KTE9_9BACT</name>
<evidence type="ECO:0000313" key="3">
    <source>
        <dbReference type="Proteomes" id="UP000177811"/>
    </source>
</evidence>
<comment type="caution">
    <text evidence="2">The sequence shown here is derived from an EMBL/GenBank/DDBJ whole genome shotgun (WGS) entry which is preliminary data.</text>
</comment>
<dbReference type="Proteomes" id="UP000177811">
    <property type="component" value="Unassembled WGS sequence"/>
</dbReference>
<proteinExistence type="predicted"/>
<dbReference type="AlphaFoldDB" id="A0A1G2KTE9"/>
<evidence type="ECO:0000256" key="1">
    <source>
        <dbReference type="SAM" id="MobiDB-lite"/>
    </source>
</evidence>
<organism evidence="2 3">
    <name type="scientific">Candidatus Sungbacteria bacterium RIFCSPHIGHO2_02_FULL_51_29</name>
    <dbReference type="NCBI Taxonomy" id="1802273"/>
    <lineage>
        <taxon>Bacteria</taxon>
        <taxon>Candidatus Sungiibacteriota</taxon>
    </lineage>
</organism>